<name>A0A1X7SY52_AMPQE</name>
<proteinExistence type="predicted"/>
<accession>A0A1X7SY52</accession>
<dbReference type="InParanoid" id="A0A1X7SY52"/>
<dbReference type="OrthoDB" id="5969700at2759"/>
<evidence type="ECO:0000313" key="1">
    <source>
        <dbReference type="EnsemblMetazoa" id="Aqu2.1.07066_001"/>
    </source>
</evidence>
<dbReference type="EnsemblMetazoa" id="Aqu2.1.07066_001">
    <property type="protein sequence ID" value="Aqu2.1.07066_001"/>
    <property type="gene ID" value="Aqu2.1.07066"/>
</dbReference>
<sequence length="180" mass="20446">MRFQGQYQGSSQIHALAWLPNAPNVENLLTSSPDLVESTKQEIIEYTDKTISAINSALLPDGSYVTDSPPAKVDPHISKKSFSQVSDFEENLIDVIATCQSHTRCLESHCLRTRYGKQECWFEFPKDFQAQTTINITEEEPVILTAHNDGMLHSFNPIPVTYWHANVDMQYIVPRKSVFQ</sequence>
<dbReference type="AlphaFoldDB" id="A0A1X7SY52"/>
<reference evidence="1" key="1">
    <citation type="submission" date="2017-05" db="UniProtKB">
        <authorList>
            <consortium name="EnsemblMetazoa"/>
        </authorList>
    </citation>
    <scope>IDENTIFICATION</scope>
</reference>
<organism evidence="1">
    <name type="scientific">Amphimedon queenslandica</name>
    <name type="common">Sponge</name>
    <dbReference type="NCBI Taxonomy" id="400682"/>
    <lineage>
        <taxon>Eukaryota</taxon>
        <taxon>Metazoa</taxon>
        <taxon>Porifera</taxon>
        <taxon>Demospongiae</taxon>
        <taxon>Heteroscleromorpha</taxon>
        <taxon>Haplosclerida</taxon>
        <taxon>Niphatidae</taxon>
        <taxon>Amphimedon</taxon>
    </lineage>
</organism>
<protein>
    <submittedName>
        <fullName evidence="1">Uncharacterized protein</fullName>
    </submittedName>
</protein>